<evidence type="ECO:0000256" key="2">
    <source>
        <dbReference type="SAM" id="MobiDB-lite"/>
    </source>
</evidence>
<organism evidence="3 4">
    <name type="scientific">Limulus polyphemus</name>
    <name type="common">Atlantic horseshoe crab</name>
    <dbReference type="NCBI Taxonomy" id="6850"/>
    <lineage>
        <taxon>Eukaryota</taxon>
        <taxon>Metazoa</taxon>
        <taxon>Ecdysozoa</taxon>
        <taxon>Arthropoda</taxon>
        <taxon>Chelicerata</taxon>
        <taxon>Merostomata</taxon>
        <taxon>Xiphosura</taxon>
        <taxon>Limulidae</taxon>
        <taxon>Limulus</taxon>
    </lineage>
</organism>
<evidence type="ECO:0000256" key="1">
    <source>
        <dbReference type="ARBA" id="ARBA00007355"/>
    </source>
</evidence>
<feature type="region of interest" description="Disordered" evidence="2">
    <location>
        <begin position="106"/>
        <end position="162"/>
    </location>
</feature>
<sequence length="162" mass="19250">MASSSGSRSILRMIIKNFIESVTPRKRRGDFVGRDNFGNKYYEIPPGKFYPSRGKRYPVRWYETKVSDDWEQEIPTEWEAWLRGRRTSAPGIEEIEINARIMEMKKQKGAEVEDQARKERELKTQSKENSETRELQKKSFPVYEDYEKNPGDSFEKISRDKR</sequence>
<dbReference type="PANTHER" id="PTHR32470:SF2">
    <property type="entry name" value="NADH DEHYDROGENASE [UBIQUINONE] 1 ALPHA SUBCOMPLEX ASSEMBLY FACTOR 2"/>
    <property type="match status" value="1"/>
</dbReference>
<dbReference type="PANTHER" id="PTHR32470">
    <property type="entry name" value="ADH DEHYDROGENASE [UBIQUINONE] 1 ALPHA SUBCOMPLEX ASSEMBLY FACTOR 2"/>
    <property type="match status" value="1"/>
</dbReference>
<evidence type="ECO:0000313" key="3">
    <source>
        <dbReference type="Proteomes" id="UP000694941"/>
    </source>
</evidence>
<dbReference type="RefSeq" id="XP_022245967.1">
    <property type="nucleotide sequence ID" value="XM_022390259.1"/>
</dbReference>
<name>A0ABM1SQR1_LIMPO</name>
<proteinExistence type="inferred from homology"/>
<gene>
    <name evidence="4" type="primary">LOC106462863</name>
</gene>
<feature type="compositionally biased region" description="Basic and acidic residues" evidence="2">
    <location>
        <begin position="106"/>
        <end position="137"/>
    </location>
</feature>
<dbReference type="InterPro" id="IPR052618">
    <property type="entry name" value="ComplexI_NDUFA12"/>
</dbReference>
<reference evidence="4" key="1">
    <citation type="submission" date="2025-08" db="UniProtKB">
        <authorList>
            <consortium name="RefSeq"/>
        </authorList>
    </citation>
    <scope>IDENTIFICATION</scope>
    <source>
        <tissue evidence="4">Muscle</tissue>
    </source>
</reference>
<feature type="compositionally biased region" description="Basic and acidic residues" evidence="2">
    <location>
        <begin position="145"/>
        <end position="162"/>
    </location>
</feature>
<dbReference type="Pfam" id="PF05071">
    <property type="entry name" value="NDUFA12"/>
    <property type="match status" value="1"/>
</dbReference>
<comment type="similarity">
    <text evidence="1">Belongs to the complex I NDUFA12 subunit family.</text>
</comment>
<evidence type="ECO:0000313" key="4">
    <source>
        <dbReference type="RefSeq" id="XP_022245967.1"/>
    </source>
</evidence>
<dbReference type="Proteomes" id="UP000694941">
    <property type="component" value="Unplaced"/>
</dbReference>
<accession>A0ABM1SQR1</accession>
<dbReference type="InterPro" id="IPR007763">
    <property type="entry name" value="NDUFA12"/>
</dbReference>
<keyword evidence="3" id="KW-1185">Reference proteome</keyword>
<dbReference type="GeneID" id="106462863"/>
<protein>
    <submittedName>
        <fullName evidence="4">Mimitin, mitochondrial-like isoform X1</fullName>
    </submittedName>
</protein>